<dbReference type="Gene3D" id="3.40.50.300">
    <property type="entry name" value="P-loop containing nucleotide triphosphate hydrolases"/>
    <property type="match status" value="1"/>
</dbReference>
<dbReference type="EMBL" id="RXLZ01000013">
    <property type="protein sequence ID" value="RTQ90551.1"/>
    <property type="molecule type" value="Genomic_DNA"/>
</dbReference>
<evidence type="ECO:0000313" key="11">
    <source>
        <dbReference type="EMBL" id="RTQ90551.1"/>
    </source>
</evidence>
<feature type="transmembrane region" description="Helical" evidence="8">
    <location>
        <begin position="49"/>
        <end position="70"/>
    </location>
</feature>
<sequence length="547" mass="58931">MKALTAYLFRHSRLGFVIGAVTGVVSGLAGASLAVLIGHAMTGQGMSGGWPYALACLVFLLSKTVCDLLLMRSAQATVVRLREDLSRSLLKVPFIKQQAIGAARLNAILTKDTDVIVSASALIPLAFSNGVLILICLGYMAITSGGLFVAIAVLLGVAMAAYGRAERGPRQSLRRVREELDALYAQFGTLVAGAKELQLNARRAAFVVEEGVLPEARQVSASYIQAMTGYVVISNAGLASFYVIIGLVLFGIPALYPDMLPAAAAATVILLYLIRPVGELLAILPPLRQASIAFARVQSVGAELDDHVRPPSSGDAPLVIHAPLTLQLRQVERRTEDGSTAAFNVGPINLTVRSGEILFLTGGNGSGKTTLAMLLLGLYEPDKGAVFVNDQQVTADNVAAYRNQFSAVFADFQLFEHAVAQDDAKFDRAAAEQLRILQMEHKVRVTNGRFSSTRLSSGQRRRLALVSAFLEDRPAYLFDEWAADQDPEFKRIFYTQILQTLKAAGKAVIVISHDETYFRYADRVIRMEDGAIAGAHARQFAESEGTS</sequence>
<evidence type="ECO:0000259" key="10">
    <source>
        <dbReference type="PROSITE" id="PS50929"/>
    </source>
</evidence>
<keyword evidence="5" id="KW-0067">ATP-binding</keyword>
<dbReference type="PROSITE" id="PS50929">
    <property type="entry name" value="ABC_TM1F"/>
    <property type="match status" value="1"/>
</dbReference>
<feature type="transmembrane region" description="Helical" evidence="8">
    <location>
        <begin position="147"/>
        <end position="165"/>
    </location>
</feature>
<dbReference type="GO" id="GO:0015833">
    <property type="term" value="P:peptide transport"/>
    <property type="evidence" value="ECO:0007669"/>
    <property type="project" value="InterPro"/>
</dbReference>
<dbReference type="GO" id="GO:0140359">
    <property type="term" value="F:ABC-type transporter activity"/>
    <property type="evidence" value="ECO:0007669"/>
    <property type="project" value="InterPro"/>
</dbReference>
<dbReference type="RefSeq" id="WP_126928450.1">
    <property type="nucleotide sequence ID" value="NZ_RXLZ01000013.1"/>
</dbReference>
<evidence type="ECO:0000256" key="4">
    <source>
        <dbReference type="ARBA" id="ARBA00022741"/>
    </source>
</evidence>
<proteinExistence type="predicted"/>
<dbReference type="PROSITE" id="PS00211">
    <property type="entry name" value="ABC_TRANSPORTER_1"/>
    <property type="match status" value="1"/>
</dbReference>
<feature type="transmembrane region" description="Helical" evidence="8">
    <location>
        <begin position="262"/>
        <end position="284"/>
    </location>
</feature>
<protein>
    <submittedName>
        <fullName evidence="11">Cyclic peptide export ABC transporter</fullName>
    </submittedName>
</protein>
<dbReference type="GO" id="GO:1904680">
    <property type="term" value="F:peptide transmembrane transporter activity"/>
    <property type="evidence" value="ECO:0007669"/>
    <property type="project" value="InterPro"/>
</dbReference>
<dbReference type="InterPro" id="IPR003439">
    <property type="entry name" value="ABC_transporter-like_ATP-bd"/>
</dbReference>
<dbReference type="SUPFAM" id="SSF90123">
    <property type="entry name" value="ABC transporter transmembrane region"/>
    <property type="match status" value="1"/>
</dbReference>
<dbReference type="SUPFAM" id="SSF52540">
    <property type="entry name" value="P-loop containing nucleoside triphosphate hydrolases"/>
    <property type="match status" value="1"/>
</dbReference>
<dbReference type="InterPro" id="IPR005898">
    <property type="entry name" value="Cyc_pep_transpt_SyrD/YojI"/>
</dbReference>
<keyword evidence="3 8" id="KW-0812">Transmembrane</keyword>
<accession>A0A431ULI0</accession>
<dbReference type="PROSITE" id="PS50893">
    <property type="entry name" value="ABC_TRANSPORTER_2"/>
    <property type="match status" value="1"/>
</dbReference>
<evidence type="ECO:0000256" key="1">
    <source>
        <dbReference type="ARBA" id="ARBA00004651"/>
    </source>
</evidence>
<keyword evidence="4" id="KW-0547">Nucleotide-binding</keyword>
<comment type="caution">
    <text evidence="11">The sequence shown here is derived from an EMBL/GenBank/DDBJ whole genome shotgun (WGS) entry which is preliminary data.</text>
</comment>
<dbReference type="GO" id="GO:0005524">
    <property type="term" value="F:ATP binding"/>
    <property type="evidence" value="ECO:0007669"/>
    <property type="project" value="UniProtKB-KW"/>
</dbReference>
<dbReference type="Proteomes" id="UP000271705">
    <property type="component" value="Unassembled WGS sequence"/>
</dbReference>
<dbReference type="InterPro" id="IPR027417">
    <property type="entry name" value="P-loop_NTPase"/>
</dbReference>
<comment type="subcellular location">
    <subcellularLocation>
        <location evidence="1">Cell membrane</location>
        <topology evidence="1">Multi-pass membrane protein</topology>
    </subcellularLocation>
</comment>
<evidence type="ECO:0000256" key="2">
    <source>
        <dbReference type="ARBA" id="ARBA00022448"/>
    </source>
</evidence>
<dbReference type="NCBIfam" id="TIGR01194">
    <property type="entry name" value="cyc_pep_trnsptr"/>
    <property type="match status" value="1"/>
</dbReference>
<dbReference type="GO" id="GO:0043190">
    <property type="term" value="C:ATP-binding cassette (ABC) transporter complex"/>
    <property type="evidence" value="ECO:0007669"/>
    <property type="project" value="TreeGrafter"/>
</dbReference>
<dbReference type="Pfam" id="PF00005">
    <property type="entry name" value="ABC_tran"/>
    <property type="match status" value="1"/>
</dbReference>
<evidence type="ECO:0000256" key="5">
    <source>
        <dbReference type="ARBA" id="ARBA00022840"/>
    </source>
</evidence>
<feature type="transmembrane region" description="Helical" evidence="8">
    <location>
        <begin position="12"/>
        <end position="37"/>
    </location>
</feature>
<dbReference type="InterPro" id="IPR011527">
    <property type="entry name" value="ABC1_TM_dom"/>
</dbReference>
<dbReference type="AlphaFoldDB" id="A0A431ULI0"/>
<evidence type="ECO:0000256" key="3">
    <source>
        <dbReference type="ARBA" id="ARBA00022692"/>
    </source>
</evidence>
<feature type="domain" description="ABC transmembrane type-1" evidence="10">
    <location>
        <begin position="17"/>
        <end position="289"/>
    </location>
</feature>
<feature type="domain" description="ABC transporter" evidence="9">
    <location>
        <begin position="326"/>
        <end position="545"/>
    </location>
</feature>
<dbReference type="SMART" id="SM00382">
    <property type="entry name" value="AAA"/>
    <property type="match status" value="1"/>
</dbReference>
<dbReference type="Gene3D" id="1.20.1560.10">
    <property type="entry name" value="ABC transporter type 1, transmembrane domain"/>
    <property type="match status" value="1"/>
</dbReference>
<name>A0A431ULI0_STEMA</name>
<keyword evidence="6 8" id="KW-1133">Transmembrane helix</keyword>
<evidence type="ECO:0000313" key="12">
    <source>
        <dbReference type="Proteomes" id="UP000271705"/>
    </source>
</evidence>
<feature type="transmembrane region" description="Helical" evidence="8">
    <location>
        <begin position="115"/>
        <end position="141"/>
    </location>
</feature>
<reference evidence="11 12" key="1">
    <citation type="submission" date="2018-12" db="EMBL/GenBank/DDBJ databases">
        <authorList>
            <person name="Kartti S."/>
            <person name="Manni A."/>
            <person name="Chemao El Fihri M.W."/>
            <person name="Laamarti M."/>
            <person name="Temsamani L."/>
            <person name="El Jamali J.E."/>
            <person name="Ouadghiri M."/>
            <person name="Ibrahimi A."/>
            <person name="Filati-Maltouf A."/>
        </authorList>
    </citation>
    <scope>NUCLEOTIDE SEQUENCE [LARGE SCALE GENOMIC DNA]</scope>
    <source>
        <strain evidence="11 12">MDMC339</strain>
    </source>
</reference>
<dbReference type="PANTHER" id="PTHR43553">
    <property type="entry name" value="HEAVY METAL TRANSPORTER"/>
    <property type="match status" value="1"/>
</dbReference>
<evidence type="ECO:0000256" key="8">
    <source>
        <dbReference type="SAM" id="Phobius"/>
    </source>
</evidence>
<evidence type="ECO:0000256" key="6">
    <source>
        <dbReference type="ARBA" id="ARBA00022989"/>
    </source>
</evidence>
<dbReference type="CDD" id="cd03225">
    <property type="entry name" value="ABC_cobalt_CbiO_domain1"/>
    <property type="match status" value="1"/>
</dbReference>
<evidence type="ECO:0000259" key="9">
    <source>
        <dbReference type="PROSITE" id="PS50893"/>
    </source>
</evidence>
<dbReference type="InterPro" id="IPR017871">
    <property type="entry name" value="ABC_transporter-like_CS"/>
</dbReference>
<dbReference type="InterPro" id="IPR036640">
    <property type="entry name" value="ABC1_TM_sf"/>
</dbReference>
<keyword evidence="7 8" id="KW-0472">Membrane</keyword>
<dbReference type="PANTHER" id="PTHR43553:SF11">
    <property type="entry name" value="ABC TRANSPORTER ATP-BINDING_PERMEASE PROTEIN YOJI"/>
    <property type="match status" value="1"/>
</dbReference>
<evidence type="ECO:0000256" key="7">
    <source>
        <dbReference type="ARBA" id="ARBA00023136"/>
    </source>
</evidence>
<feature type="transmembrane region" description="Helical" evidence="8">
    <location>
        <begin position="230"/>
        <end position="256"/>
    </location>
</feature>
<keyword evidence="2" id="KW-0813">Transport</keyword>
<dbReference type="InterPro" id="IPR015856">
    <property type="entry name" value="ABC_transpr_CbiO/EcfA_su"/>
</dbReference>
<gene>
    <name evidence="11" type="ORF">EKL94_06475</name>
</gene>
<dbReference type="InterPro" id="IPR003593">
    <property type="entry name" value="AAA+_ATPase"/>
</dbReference>
<dbReference type="GO" id="GO:0016887">
    <property type="term" value="F:ATP hydrolysis activity"/>
    <property type="evidence" value="ECO:0007669"/>
    <property type="project" value="InterPro"/>
</dbReference>
<dbReference type="InterPro" id="IPR050095">
    <property type="entry name" value="ECF_ABC_transporter_ATP-bd"/>
</dbReference>
<organism evidence="11 12">
    <name type="scientific">Stenotrophomonas maltophilia</name>
    <name type="common">Pseudomonas maltophilia</name>
    <name type="synonym">Xanthomonas maltophilia</name>
    <dbReference type="NCBI Taxonomy" id="40324"/>
    <lineage>
        <taxon>Bacteria</taxon>
        <taxon>Pseudomonadati</taxon>
        <taxon>Pseudomonadota</taxon>
        <taxon>Gammaproteobacteria</taxon>
        <taxon>Lysobacterales</taxon>
        <taxon>Lysobacteraceae</taxon>
        <taxon>Stenotrophomonas</taxon>
        <taxon>Stenotrophomonas maltophilia group</taxon>
    </lineage>
</organism>